<name>A0A841T482_9BACL</name>
<dbReference type="InterPro" id="IPR014710">
    <property type="entry name" value="RmlC-like_jellyroll"/>
</dbReference>
<protein>
    <submittedName>
        <fullName evidence="6">Helix-turn-helix transcriptional regulator</fullName>
    </submittedName>
</protein>
<proteinExistence type="predicted"/>
<dbReference type="InterPro" id="IPR018062">
    <property type="entry name" value="HTH_AraC-typ_CS"/>
</dbReference>
<dbReference type="PANTHER" id="PTHR43280">
    <property type="entry name" value="ARAC-FAMILY TRANSCRIPTIONAL REGULATOR"/>
    <property type="match status" value="1"/>
</dbReference>
<dbReference type="Gene3D" id="2.60.120.10">
    <property type="entry name" value="Jelly Rolls"/>
    <property type="match status" value="1"/>
</dbReference>
<dbReference type="AlphaFoldDB" id="A0A841T482"/>
<dbReference type="InterPro" id="IPR003313">
    <property type="entry name" value="AraC-bd"/>
</dbReference>
<feature type="domain" description="HTH araC/xylS-type" evidence="4">
    <location>
        <begin position="190"/>
        <end position="287"/>
    </location>
</feature>
<keyword evidence="7" id="KW-1185">Reference proteome</keyword>
<organism evidence="6 7">
    <name type="scientific">Cohnella thailandensis</name>
    <dbReference type="NCBI Taxonomy" id="557557"/>
    <lineage>
        <taxon>Bacteria</taxon>
        <taxon>Bacillati</taxon>
        <taxon>Bacillota</taxon>
        <taxon>Bacilli</taxon>
        <taxon>Bacillales</taxon>
        <taxon>Paenibacillaceae</taxon>
        <taxon>Cohnella</taxon>
    </lineage>
</organism>
<dbReference type="Pfam" id="PF12833">
    <property type="entry name" value="HTH_18"/>
    <property type="match status" value="1"/>
</dbReference>
<dbReference type="PROSITE" id="PS01124">
    <property type="entry name" value="HTH_ARAC_FAMILY_2"/>
    <property type="match status" value="1"/>
</dbReference>
<keyword evidence="3" id="KW-0804">Transcription</keyword>
<keyword evidence="2" id="KW-0238">DNA-binding</keyword>
<dbReference type="InterPro" id="IPR018060">
    <property type="entry name" value="HTH_AraC"/>
</dbReference>
<evidence type="ECO:0000313" key="7">
    <source>
        <dbReference type="Proteomes" id="UP000535838"/>
    </source>
</evidence>
<dbReference type="InterPro" id="IPR009057">
    <property type="entry name" value="Homeodomain-like_sf"/>
</dbReference>
<evidence type="ECO:0000313" key="6">
    <source>
        <dbReference type="EMBL" id="MBB6638432.1"/>
    </source>
</evidence>
<feature type="domain" description="Cyclic nucleotide-binding" evidence="5">
    <location>
        <begin position="147"/>
        <end position="188"/>
    </location>
</feature>
<dbReference type="Gene3D" id="1.10.10.60">
    <property type="entry name" value="Homeodomain-like"/>
    <property type="match status" value="2"/>
</dbReference>
<comment type="caution">
    <text evidence="6">The sequence shown here is derived from an EMBL/GenBank/DDBJ whole genome shotgun (WGS) entry which is preliminary data.</text>
</comment>
<dbReference type="GO" id="GO:0043565">
    <property type="term" value="F:sequence-specific DNA binding"/>
    <property type="evidence" value="ECO:0007669"/>
    <property type="project" value="InterPro"/>
</dbReference>
<dbReference type="RefSeq" id="WP_185123627.1">
    <property type="nucleotide sequence ID" value="NZ_JACJVQ010000032.1"/>
</dbReference>
<dbReference type="PROSITE" id="PS00041">
    <property type="entry name" value="HTH_ARAC_FAMILY_1"/>
    <property type="match status" value="1"/>
</dbReference>
<dbReference type="Pfam" id="PF02311">
    <property type="entry name" value="AraC_binding"/>
    <property type="match status" value="1"/>
</dbReference>
<evidence type="ECO:0000256" key="3">
    <source>
        <dbReference type="ARBA" id="ARBA00023163"/>
    </source>
</evidence>
<evidence type="ECO:0000256" key="2">
    <source>
        <dbReference type="ARBA" id="ARBA00023125"/>
    </source>
</evidence>
<dbReference type="PANTHER" id="PTHR43280:SF2">
    <property type="entry name" value="HTH-TYPE TRANSCRIPTIONAL REGULATOR EXSA"/>
    <property type="match status" value="1"/>
</dbReference>
<dbReference type="PROSITE" id="PS50042">
    <property type="entry name" value="CNMP_BINDING_3"/>
    <property type="match status" value="1"/>
</dbReference>
<evidence type="ECO:0000259" key="5">
    <source>
        <dbReference type="PROSITE" id="PS50042"/>
    </source>
</evidence>
<dbReference type="SMART" id="SM00342">
    <property type="entry name" value="HTH_ARAC"/>
    <property type="match status" value="1"/>
</dbReference>
<dbReference type="SUPFAM" id="SSF51215">
    <property type="entry name" value="Regulatory protein AraC"/>
    <property type="match status" value="1"/>
</dbReference>
<evidence type="ECO:0000256" key="1">
    <source>
        <dbReference type="ARBA" id="ARBA00023015"/>
    </source>
</evidence>
<dbReference type="SUPFAM" id="SSF46689">
    <property type="entry name" value="Homeodomain-like"/>
    <property type="match status" value="2"/>
</dbReference>
<dbReference type="InterPro" id="IPR037923">
    <property type="entry name" value="HTH-like"/>
</dbReference>
<dbReference type="InterPro" id="IPR000595">
    <property type="entry name" value="cNMP-bd_dom"/>
</dbReference>
<dbReference type="GO" id="GO:0003700">
    <property type="term" value="F:DNA-binding transcription factor activity"/>
    <property type="evidence" value="ECO:0007669"/>
    <property type="project" value="InterPro"/>
</dbReference>
<evidence type="ECO:0000259" key="4">
    <source>
        <dbReference type="PROSITE" id="PS01124"/>
    </source>
</evidence>
<gene>
    <name evidence="6" type="ORF">H7B67_30230</name>
</gene>
<dbReference type="Proteomes" id="UP000535838">
    <property type="component" value="Unassembled WGS sequence"/>
</dbReference>
<accession>A0A841T482</accession>
<dbReference type="EMBL" id="JACJVQ010000032">
    <property type="protein sequence ID" value="MBB6638432.1"/>
    <property type="molecule type" value="Genomic_DNA"/>
</dbReference>
<reference evidence="6 7" key="1">
    <citation type="submission" date="2020-08" db="EMBL/GenBank/DDBJ databases">
        <title>Cohnella phylogeny.</title>
        <authorList>
            <person name="Dunlap C."/>
        </authorList>
    </citation>
    <scope>NUCLEOTIDE SEQUENCE [LARGE SCALE GENOMIC DNA]</scope>
    <source>
        <strain evidence="6 7">DSM 25241</strain>
    </source>
</reference>
<sequence>MSKGTVKVELGNLNLFNELSEHIQIRVNAANTMDHPADWIESKQHPDYDLWYLREGTIELRIRDQVHVASAGDLILFSPTVAYTASSLGAGCRFAFIHFDFSLGNQLRILDNYPISGILASSLVEEELPSFLEAHERYSGSAPMSGIRLKGALTILLSKIMERLDCGDYRGSFAALASDNKRTANLEALQPVLSHIEVRLHLPLRVAELAEVAGMSEKYFILYFKQALGITPGAYVYQLKMNRARELLYSRTFSIQQIAERLGYPDPFSFSKAFKKYYKVPPSRFVW</sequence>
<keyword evidence="1" id="KW-0805">Transcription regulation</keyword>